<dbReference type="InterPro" id="IPR029032">
    <property type="entry name" value="AhpD-like"/>
</dbReference>
<evidence type="ECO:0000259" key="1">
    <source>
        <dbReference type="Pfam" id="PF02627"/>
    </source>
</evidence>
<dbReference type="Gene3D" id="1.20.1290.10">
    <property type="entry name" value="AhpD-like"/>
    <property type="match status" value="1"/>
</dbReference>
<dbReference type="PANTHER" id="PTHR33570:SF2">
    <property type="entry name" value="CARBOXYMUCONOLACTONE DECARBOXYLASE-LIKE DOMAIN-CONTAINING PROTEIN"/>
    <property type="match status" value="1"/>
</dbReference>
<dbReference type="InterPro" id="IPR052512">
    <property type="entry name" value="4CMD/NDH-1_regulator"/>
</dbReference>
<keyword evidence="3" id="KW-1185">Reference proteome</keyword>
<dbReference type="AlphaFoldDB" id="A0A3N2C711"/>
<dbReference type="Pfam" id="PF02627">
    <property type="entry name" value="CMD"/>
    <property type="match status" value="1"/>
</dbReference>
<proteinExistence type="predicted"/>
<dbReference type="SUPFAM" id="SSF69118">
    <property type="entry name" value="AhpD-like"/>
    <property type="match status" value="1"/>
</dbReference>
<sequence length="146" mass="15813">MTTQDDGLTRLERGKAKFDEVYGEGRSEGLVAMQTGLAQDLARFGIEFNFGDIYSRPGLTLAQRELITLAALVALGGLEPQLRGHTRGAINVGCTATEILETVIHTVQYAGFPRALNAIRVVTDALIEVGVEIPEPLGPEPHRDQE</sequence>
<dbReference type="RefSeq" id="WP_085513595.1">
    <property type="nucleotide sequence ID" value="NZ_FXAP01000006.1"/>
</dbReference>
<dbReference type="EMBL" id="RKHL01000001">
    <property type="protein sequence ID" value="ROR83190.1"/>
    <property type="molecule type" value="Genomic_DNA"/>
</dbReference>
<dbReference type="GO" id="GO:0051920">
    <property type="term" value="F:peroxiredoxin activity"/>
    <property type="evidence" value="ECO:0007669"/>
    <property type="project" value="InterPro"/>
</dbReference>
<feature type="domain" description="Carboxymuconolactone decarboxylase-like" evidence="1">
    <location>
        <begin position="40"/>
        <end position="123"/>
    </location>
</feature>
<evidence type="ECO:0000313" key="2">
    <source>
        <dbReference type="EMBL" id="ROR83190.1"/>
    </source>
</evidence>
<dbReference type="InterPro" id="IPR003779">
    <property type="entry name" value="CMD-like"/>
</dbReference>
<comment type="caution">
    <text evidence="2">The sequence shown here is derived from an EMBL/GenBank/DDBJ whole genome shotgun (WGS) entry which is preliminary data.</text>
</comment>
<accession>A0A3N2C711</accession>
<protein>
    <submittedName>
        <fullName evidence="2">4-carboxymuconolactone decarboxylase</fullName>
    </submittedName>
</protein>
<evidence type="ECO:0000313" key="3">
    <source>
        <dbReference type="Proteomes" id="UP000266915"/>
    </source>
</evidence>
<organism evidence="2 3">
    <name type="scientific">Plantibacter flavus</name>
    <dbReference type="NCBI Taxonomy" id="150123"/>
    <lineage>
        <taxon>Bacteria</taxon>
        <taxon>Bacillati</taxon>
        <taxon>Actinomycetota</taxon>
        <taxon>Actinomycetes</taxon>
        <taxon>Micrococcales</taxon>
        <taxon>Microbacteriaceae</taxon>
        <taxon>Plantibacter</taxon>
    </lineage>
</organism>
<reference evidence="2 3" key="1">
    <citation type="submission" date="2018-11" db="EMBL/GenBank/DDBJ databases">
        <title>Sequencing the genomes of 1000 actinobacteria strains.</title>
        <authorList>
            <person name="Klenk H.-P."/>
        </authorList>
    </citation>
    <scope>NUCLEOTIDE SEQUENCE [LARGE SCALE GENOMIC DNA]</scope>
    <source>
        <strain evidence="2 3">DSM 14012</strain>
    </source>
</reference>
<gene>
    <name evidence="2" type="ORF">EDD42_3296</name>
</gene>
<dbReference type="PANTHER" id="PTHR33570">
    <property type="entry name" value="4-CARBOXYMUCONOLACTONE DECARBOXYLASE FAMILY PROTEIN"/>
    <property type="match status" value="1"/>
</dbReference>
<name>A0A3N2C711_9MICO</name>
<dbReference type="Proteomes" id="UP000266915">
    <property type="component" value="Unassembled WGS sequence"/>
</dbReference>